<gene>
    <name evidence="2" type="ORF">IT779_25450</name>
</gene>
<reference evidence="2" key="1">
    <citation type="submission" date="2020-11" db="EMBL/GenBank/DDBJ databases">
        <title>Nocardia NEAU-351.nov., a novel actinomycete isolated from the cow dung.</title>
        <authorList>
            <person name="Zhang X."/>
        </authorList>
    </citation>
    <scope>NUCLEOTIDE SEQUENCE</scope>
    <source>
        <strain evidence="2">NEAU-351</strain>
    </source>
</reference>
<comment type="caution">
    <text evidence="2">The sequence shown here is derived from an EMBL/GenBank/DDBJ whole genome shotgun (WGS) entry which is preliminary data.</text>
</comment>
<protein>
    <recommendedName>
        <fullName evidence="4">DoxX family membrane protein</fullName>
    </recommendedName>
</protein>
<keyword evidence="1" id="KW-0812">Transmembrane</keyword>
<evidence type="ECO:0000256" key="1">
    <source>
        <dbReference type="SAM" id="Phobius"/>
    </source>
</evidence>
<feature type="transmembrane region" description="Helical" evidence="1">
    <location>
        <begin position="58"/>
        <end position="77"/>
    </location>
</feature>
<dbReference type="Proteomes" id="UP000655751">
    <property type="component" value="Unassembled WGS sequence"/>
</dbReference>
<keyword evidence="1" id="KW-1133">Transmembrane helix</keyword>
<dbReference type="EMBL" id="JADMLG010000011">
    <property type="protein sequence ID" value="MBH0779621.1"/>
    <property type="molecule type" value="Genomic_DNA"/>
</dbReference>
<keyword evidence="3" id="KW-1185">Reference proteome</keyword>
<dbReference type="PANTHER" id="PTHR36974">
    <property type="entry name" value="MEMBRANE PROTEIN-RELATED"/>
    <property type="match status" value="1"/>
</dbReference>
<name>A0A931IEB0_9NOCA</name>
<evidence type="ECO:0008006" key="4">
    <source>
        <dbReference type="Google" id="ProtNLM"/>
    </source>
</evidence>
<dbReference type="PANTHER" id="PTHR36974:SF1">
    <property type="entry name" value="DOXX FAMILY MEMBRANE PROTEIN"/>
    <property type="match status" value="1"/>
</dbReference>
<sequence length="149" mass="16534">MSTPVTSNRPSRVAEAIRTIARLLLGVALVFAGITHLTSAREEFQAQVPAWVPVDEDLVVLASGVVEIGLGLALVFVVRRWRPIVGVLAAAFFLVIFPGNIGQWREHVDAFGLDTDGKRFTRLFFQPVLIAIALWSTGGWSWLREKLRR</sequence>
<organism evidence="2 3">
    <name type="scientific">Nocardia bovistercoris</name>
    <dbReference type="NCBI Taxonomy" id="2785916"/>
    <lineage>
        <taxon>Bacteria</taxon>
        <taxon>Bacillati</taxon>
        <taxon>Actinomycetota</taxon>
        <taxon>Actinomycetes</taxon>
        <taxon>Mycobacteriales</taxon>
        <taxon>Nocardiaceae</taxon>
        <taxon>Nocardia</taxon>
    </lineage>
</organism>
<feature type="transmembrane region" description="Helical" evidence="1">
    <location>
        <begin position="84"/>
        <end position="104"/>
    </location>
</feature>
<feature type="transmembrane region" description="Helical" evidence="1">
    <location>
        <begin position="20"/>
        <end position="38"/>
    </location>
</feature>
<evidence type="ECO:0000313" key="3">
    <source>
        <dbReference type="Proteomes" id="UP000655751"/>
    </source>
</evidence>
<keyword evidence="1" id="KW-0472">Membrane</keyword>
<accession>A0A931IEB0</accession>
<dbReference type="RefSeq" id="WP_196151921.1">
    <property type="nucleotide sequence ID" value="NZ_JADMLG010000011.1"/>
</dbReference>
<feature type="transmembrane region" description="Helical" evidence="1">
    <location>
        <begin position="124"/>
        <end position="143"/>
    </location>
</feature>
<evidence type="ECO:0000313" key="2">
    <source>
        <dbReference type="EMBL" id="MBH0779621.1"/>
    </source>
</evidence>
<proteinExistence type="predicted"/>
<dbReference type="AlphaFoldDB" id="A0A931IEB0"/>